<protein>
    <submittedName>
        <fullName evidence="2">DUF6671 family protein</fullName>
    </submittedName>
</protein>
<keyword evidence="3" id="KW-1185">Reference proteome</keyword>
<sequence length="284" mass="30282">MSLGGVSEVPWHHDIVALATRHGKEHQISPALAAVGLVTRVVAVDTDRFGTFSGEIQRPGPPDQVVLTKARAGLEIAGLPRGVASEGTLGPHPDLPMLTCDRELVGFVDLELGFTLIEEALGFETTVASRRAQPGDDLEGFLRQIDFGPQGVIVRRADHQFDPIVKGIVTIEALHSAIKEVANCSADGYAVVETDLRAHLCPTRQRVIREAADRLAERLGRRCPSCACPGFGIVAYDIGLECASYGAPTGLERATIEGCVRCDLRKEVAAASLADPSTCPMCNP</sequence>
<dbReference type="Proteomes" id="UP001560267">
    <property type="component" value="Unassembled WGS sequence"/>
</dbReference>
<evidence type="ECO:0000259" key="1">
    <source>
        <dbReference type="Pfam" id="PF20376"/>
    </source>
</evidence>
<evidence type="ECO:0000313" key="2">
    <source>
        <dbReference type="EMBL" id="MEX6429399.1"/>
    </source>
</evidence>
<gene>
    <name evidence="2" type="ORF">AB6A68_06040</name>
</gene>
<organism evidence="2 3">
    <name type="scientific">Ferrimicrobium acidiphilum</name>
    <dbReference type="NCBI Taxonomy" id="121039"/>
    <lineage>
        <taxon>Bacteria</taxon>
        <taxon>Bacillati</taxon>
        <taxon>Actinomycetota</taxon>
        <taxon>Acidimicrobiia</taxon>
        <taxon>Acidimicrobiales</taxon>
        <taxon>Acidimicrobiaceae</taxon>
        <taxon>Ferrimicrobium</taxon>
    </lineage>
</organism>
<proteinExistence type="predicted"/>
<name>A0ABV3Y2I8_9ACTN</name>
<reference evidence="2 3" key="1">
    <citation type="submission" date="2024-07" db="EMBL/GenBank/DDBJ databases">
        <title>Draft Genome Sequence of Ferrimicrobium acidiphilum Strain YE2023, Isolated from a Pulp of Bioleach Reactor.</title>
        <authorList>
            <person name="Elkina Y.A."/>
            <person name="Bulaeva A.G."/>
            <person name="Beletsky A.V."/>
            <person name="Mardanov A.V."/>
        </authorList>
    </citation>
    <scope>NUCLEOTIDE SEQUENCE [LARGE SCALE GENOMIC DNA]</scope>
    <source>
        <strain evidence="2 3">YE2023</strain>
    </source>
</reference>
<dbReference type="Pfam" id="PF20376">
    <property type="entry name" value="DUF6671"/>
    <property type="match status" value="1"/>
</dbReference>
<feature type="domain" description="DUF6671" evidence="1">
    <location>
        <begin position="71"/>
        <end position="284"/>
    </location>
</feature>
<dbReference type="EMBL" id="JBFSHR010000015">
    <property type="protein sequence ID" value="MEX6429399.1"/>
    <property type="molecule type" value="Genomic_DNA"/>
</dbReference>
<accession>A0ABV3Y2I8</accession>
<comment type="caution">
    <text evidence="2">The sequence shown here is derived from an EMBL/GenBank/DDBJ whole genome shotgun (WGS) entry which is preliminary data.</text>
</comment>
<evidence type="ECO:0000313" key="3">
    <source>
        <dbReference type="Proteomes" id="UP001560267"/>
    </source>
</evidence>
<dbReference type="InterPro" id="IPR046612">
    <property type="entry name" value="DUF6671"/>
</dbReference>